<dbReference type="InterPro" id="IPR000600">
    <property type="entry name" value="ROK"/>
</dbReference>
<dbReference type="Gene3D" id="1.10.10.10">
    <property type="entry name" value="Winged helix-like DNA-binding domain superfamily/Winged helix DNA-binding domain"/>
    <property type="match status" value="1"/>
</dbReference>
<dbReference type="AlphaFoldDB" id="A0A1N6G3T9"/>
<proteinExistence type="inferred from homology"/>
<reference evidence="4" key="1">
    <citation type="submission" date="2016-11" db="EMBL/GenBank/DDBJ databases">
        <authorList>
            <person name="Varghese N."/>
            <person name="Submissions S."/>
        </authorList>
    </citation>
    <scope>NUCLEOTIDE SEQUENCE [LARGE SCALE GENOMIC DNA]</scope>
    <source>
        <strain evidence="4">DSM 29440</strain>
    </source>
</reference>
<dbReference type="GO" id="GO:0016301">
    <property type="term" value="F:kinase activity"/>
    <property type="evidence" value="ECO:0007669"/>
    <property type="project" value="UniProtKB-KW"/>
</dbReference>
<dbReference type="PANTHER" id="PTHR18964:SF149">
    <property type="entry name" value="BIFUNCTIONAL UDP-N-ACETYLGLUCOSAMINE 2-EPIMERASE_N-ACETYLMANNOSAMINE KINASE"/>
    <property type="match status" value="1"/>
</dbReference>
<evidence type="ECO:0000313" key="3">
    <source>
        <dbReference type="EMBL" id="SIO02188.1"/>
    </source>
</evidence>
<dbReference type="SUPFAM" id="SSF53067">
    <property type="entry name" value="Actin-like ATPase domain"/>
    <property type="match status" value="1"/>
</dbReference>
<dbReference type="STRING" id="1217970.SAMN05444002_2181"/>
<dbReference type="Proteomes" id="UP000184932">
    <property type="component" value="Unassembled WGS sequence"/>
</dbReference>
<gene>
    <name evidence="3" type="ORF">SAMN05444002_2181</name>
</gene>
<evidence type="ECO:0000256" key="2">
    <source>
        <dbReference type="SAM" id="MobiDB-lite"/>
    </source>
</evidence>
<dbReference type="InterPro" id="IPR036390">
    <property type="entry name" value="WH_DNA-bd_sf"/>
</dbReference>
<feature type="compositionally biased region" description="Basic and acidic residues" evidence="2">
    <location>
        <begin position="1"/>
        <end position="11"/>
    </location>
</feature>
<keyword evidence="4" id="KW-1185">Reference proteome</keyword>
<dbReference type="Pfam" id="PF00480">
    <property type="entry name" value="ROK"/>
    <property type="match status" value="1"/>
</dbReference>
<name>A0A1N6G3T9_9RHOB</name>
<dbReference type="InterPro" id="IPR043129">
    <property type="entry name" value="ATPase_NBD"/>
</dbReference>
<keyword evidence="3" id="KW-0808">Transferase</keyword>
<comment type="similarity">
    <text evidence="1">Belongs to the ROK (NagC/XylR) family.</text>
</comment>
<dbReference type="SUPFAM" id="SSF46785">
    <property type="entry name" value="Winged helix' DNA-binding domain"/>
    <property type="match status" value="1"/>
</dbReference>
<dbReference type="CDD" id="cd24073">
    <property type="entry name" value="ASKHA_ATPase_ROK_CYANR"/>
    <property type="match status" value="1"/>
</dbReference>
<organism evidence="3 4">
    <name type="scientific">Vannielia litorea</name>
    <dbReference type="NCBI Taxonomy" id="1217970"/>
    <lineage>
        <taxon>Bacteria</taxon>
        <taxon>Pseudomonadati</taxon>
        <taxon>Pseudomonadota</taxon>
        <taxon>Alphaproteobacteria</taxon>
        <taxon>Rhodobacterales</taxon>
        <taxon>Paracoccaceae</taxon>
        <taxon>Vannielia</taxon>
    </lineage>
</organism>
<evidence type="ECO:0000256" key="1">
    <source>
        <dbReference type="ARBA" id="ARBA00006479"/>
    </source>
</evidence>
<feature type="region of interest" description="Disordered" evidence="2">
    <location>
        <begin position="1"/>
        <end position="30"/>
    </location>
</feature>
<dbReference type="PANTHER" id="PTHR18964">
    <property type="entry name" value="ROK (REPRESSOR, ORF, KINASE) FAMILY"/>
    <property type="match status" value="1"/>
</dbReference>
<dbReference type="RefSeq" id="WP_175570459.1">
    <property type="nucleotide sequence ID" value="NZ_FSRL01000001.1"/>
</dbReference>
<accession>A0A1N6G3T9</accession>
<dbReference type="InterPro" id="IPR036388">
    <property type="entry name" value="WH-like_DNA-bd_sf"/>
</dbReference>
<evidence type="ECO:0000313" key="4">
    <source>
        <dbReference type="Proteomes" id="UP000184932"/>
    </source>
</evidence>
<keyword evidence="3" id="KW-0418">Kinase</keyword>
<dbReference type="EMBL" id="FSRL01000001">
    <property type="protein sequence ID" value="SIO02188.1"/>
    <property type="molecule type" value="Genomic_DNA"/>
</dbReference>
<sequence length="423" mass="44843">MQLDLTQRESGDTALSAGCGPIRRGNGTEASGPLRRLAYERIRSAGQIARVDLARELDVSPATVTAVVAELLGTALVEEVEGPARPGARGRPPVALRVRGEAGYVIGMKLAEFKHTAVLTDMAGNTLASGTLARPSQARSLKGVLEEAATLAGDVITRAGVRKADVIALGAGLPGLIDHPEGLVLWSSVLEGEGVPLASRLSDALGIPTWIDNDTNLLTLAELWFGRGRSARDFAVVSIEQGVGMGLVLGQGLYRGAHSLALELGHTKVQLDGALCRCGQRGCLEAYTSDYALVREAHTALELDSRLQLSPQMVLESLHDRAKAGNEAARSIFRRAGRYMAAGLANVINLFDPSLIILSGERMQYQYLYAEEVMREMEELIVGRGRKAPEVAVNAWGDLVWARGAAALALEVAADKLAGRGAS</sequence>
<dbReference type="Gene3D" id="3.30.420.40">
    <property type="match status" value="2"/>
</dbReference>
<protein>
    <submittedName>
        <fullName evidence="3">Sugar kinase of the NBD/HSP70 family, may contain an N-terminal HTH domain</fullName>
    </submittedName>
</protein>